<evidence type="ECO:0000256" key="5">
    <source>
        <dbReference type="ARBA" id="ARBA00037941"/>
    </source>
</evidence>
<evidence type="ECO:0000313" key="8">
    <source>
        <dbReference type="Proteomes" id="UP000639396"/>
    </source>
</evidence>
<sequence length="427" mass="48064">MKGVTRKSEEDVLVKRYDYLIAGGGIIGLTIARELKRRYPEARIAVIEKEPDVAKHSSGRNSGVLHAGFYYTADSLKAKFTRDGNEAMQAYCREHGLKLNRCGKLVVATDESELAGLEELKRRAERNGVELIWVDEEETVRIDPNVKTFKKALYSPNTASVDPVEVCMCIKKEVASQGVDFFFDTAYAGHKGDTILTNRGPFGCGYFINSAGLYADKVAHDFGFGRKYTIIPFKGIYLKYAKNKSDVRTNIYPVPNLNNPFLGVHYTKTVDGSIKIGPTAIPAFWRENYKGLHRFKMSEFFQILFYEAKLFWTNSFHFRRLAVEEMKKYNKANFIGLSLKMIKQLDPKGFGDFLRPGIRAQLLDKQTLELVQDFVLEGDSRSMHILNAVSPAFTCSLPFAAYVADQIEERRAAAPAAPSSQGTPVLR</sequence>
<dbReference type="EMBL" id="JACXJA010000020">
    <property type="protein sequence ID" value="MBD2863478.1"/>
    <property type="molecule type" value="Genomic_DNA"/>
</dbReference>
<dbReference type="EC" id="1.1.3.-" evidence="7"/>
<dbReference type="AlphaFoldDB" id="A0A927H0N4"/>
<dbReference type="PANTHER" id="PTHR43104">
    <property type="entry name" value="L-2-HYDROXYGLUTARATE DEHYDROGENASE, MITOCHONDRIAL"/>
    <property type="match status" value="1"/>
</dbReference>
<evidence type="ECO:0000256" key="1">
    <source>
        <dbReference type="ARBA" id="ARBA00001974"/>
    </source>
</evidence>
<evidence type="ECO:0000259" key="6">
    <source>
        <dbReference type="Pfam" id="PF01266"/>
    </source>
</evidence>
<proteinExistence type="inferred from homology"/>
<dbReference type="Pfam" id="PF01266">
    <property type="entry name" value="DAO"/>
    <property type="match status" value="1"/>
</dbReference>
<dbReference type="PANTHER" id="PTHR43104:SF2">
    <property type="entry name" value="L-2-HYDROXYGLUTARATE DEHYDROGENASE, MITOCHONDRIAL"/>
    <property type="match status" value="1"/>
</dbReference>
<evidence type="ECO:0000313" key="7">
    <source>
        <dbReference type="EMBL" id="MBD2863478.1"/>
    </source>
</evidence>
<name>A0A927H0N4_9BACL</name>
<keyword evidence="3" id="KW-0274">FAD</keyword>
<keyword evidence="4 7" id="KW-0560">Oxidoreductase</keyword>
<organism evidence="7 8">
    <name type="scientific">Paenibacillus oceani</name>
    <dbReference type="NCBI Taxonomy" id="2772510"/>
    <lineage>
        <taxon>Bacteria</taxon>
        <taxon>Bacillati</taxon>
        <taxon>Bacillota</taxon>
        <taxon>Bacilli</taxon>
        <taxon>Bacillales</taxon>
        <taxon>Paenibacillaceae</taxon>
        <taxon>Paenibacillus</taxon>
    </lineage>
</organism>
<evidence type="ECO:0000256" key="3">
    <source>
        <dbReference type="ARBA" id="ARBA00022827"/>
    </source>
</evidence>
<dbReference type="NCBIfam" id="NF008726">
    <property type="entry name" value="PRK11728.1"/>
    <property type="match status" value="1"/>
</dbReference>
<evidence type="ECO:0000256" key="4">
    <source>
        <dbReference type="ARBA" id="ARBA00023002"/>
    </source>
</evidence>
<dbReference type="Gene3D" id="3.30.9.10">
    <property type="entry name" value="D-Amino Acid Oxidase, subunit A, domain 2"/>
    <property type="match status" value="1"/>
</dbReference>
<evidence type="ECO:0000256" key="2">
    <source>
        <dbReference type="ARBA" id="ARBA00022630"/>
    </source>
</evidence>
<feature type="domain" description="FAD dependent oxidoreductase" evidence="6">
    <location>
        <begin position="18"/>
        <end position="282"/>
    </location>
</feature>
<keyword evidence="2" id="KW-0285">Flavoprotein</keyword>
<dbReference type="GO" id="GO:0005737">
    <property type="term" value="C:cytoplasm"/>
    <property type="evidence" value="ECO:0007669"/>
    <property type="project" value="TreeGrafter"/>
</dbReference>
<keyword evidence="8" id="KW-1185">Reference proteome</keyword>
<dbReference type="Proteomes" id="UP000639396">
    <property type="component" value="Unassembled WGS sequence"/>
</dbReference>
<dbReference type="InterPro" id="IPR006076">
    <property type="entry name" value="FAD-dep_OxRdtase"/>
</dbReference>
<comment type="caution">
    <text evidence="7">The sequence shown here is derived from an EMBL/GenBank/DDBJ whole genome shotgun (WGS) entry which is preliminary data.</text>
</comment>
<dbReference type="SUPFAM" id="SSF51905">
    <property type="entry name" value="FAD/NAD(P)-binding domain"/>
    <property type="match status" value="1"/>
</dbReference>
<dbReference type="InterPro" id="IPR036188">
    <property type="entry name" value="FAD/NAD-bd_sf"/>
</dbReference>
<accession>A0A927H0N4</accession>
<comment type="cofactor">
    <cofactor evidence="1">
        <name>FAD</name>
        <dbReference type="ChEBI" id="CHEBI:57692"/>
    </cofactor>
</comment>
<dbReference type="Gene3D" id="3.50.50.60">
    <property type="entry name" value="FAD/NAD(P)-binding domain"/>
    <property type="match status" value="1"/>
</dbReference>
<reference evidence="7" key="1">
    <citation type="submission" date="2020-09" db="EMBL/GenBank/DDBJ databases">
        <title>A novel bacterium of genus Paenibacillus, isolated from South China Sea.</title>
        <authorList>
            <person name="Huang H."/>
            <person name="Mo K."/>
            <person name="Hu Y."/>
        </authorList>
    </citation>
    <scope>NUCLEOTIDE SEQUENCE</scope>
    <source>
        <strain evidence="7">IB182363</strain>
    </source>
</reference>
<comment type="similarity">
    <text evidence="5">Belongs to the L2HGDH family.</text>
</comment>
<dbReference type="GO" id="GO:0047545">
    <property type="term" value="F:(S)-2-hydroxyglutarate dehydrogenase activity"/>
    <property type="evidence" value="ECO:0007669"/>
    <property type="project" value="TreeGrafter"/>
</dbReference>
<protein>
    <submittedName>
        <fullName evidence="7">L-2-hydroxyglutarate oxidase</fullName>
        <ecNumber evidence="7">1.1.3.-</ecNumber>
    </submittedName>
</protein>
<gene>
    <name evidence="7" type="primary">lhgO</name>
    <name evidence="7" type="ORF">IDH45_15905</name>
</gene>